<dbReference type="GeneID" id="78511387"/>
<proteinExistence type="predicted"/>
<dbReference type="Proteomes" id="UP001330016">
    <property type="component" value="Unassembled WGS sequence"/>
</dbReference>
<protein>
    <submittedName>
        <fullName evidence="1">Uncharacterized protein</fullName>
    </submittedName>
</protein>
<reference evidence="1 2" key="1">
    <citation type="submission" date="2023-02" db="EMBL/GenBank/DDBJ databases">
        <title>The predominant lactic acid bacteria and yeasts involved in the spontaneous fermentation of millet during the production of the traditional porridge Hausa koko in Ghana.</title>
        <authorList>
            <person name="Atter A."/>
            <person name="Diaz M."/>
        </authorList>
    </citation>
    <scope>NUCLEOTIDE SEQUENCE [LARGE SCALE GENOMIC DNA]</scope>
    <source>
        <strain evidence="1 2">FI11640</strain>
    </source>
</reference>
<comment type="caution">
    <text evidence="1">The sequence shown here is derived from an EMBL/GenBank/DDBJ whole genome shotgun (WGS) entry which is preliminary data.</text>
</comment>
<accession>A0ABU7SYB5</accession>
<name>A0ABU7SYB5_9LACO</name>
<gene>
    <name evidence="1" type="ORF">PS435_05695</name>
</gene>
<sequence length="48" mass="5894">MDALLDWLCLFLDSLSLGSRDDQHRVRAWIHWRAKVFIEKRQQKQARR</sequence>
<keyword evidence="2" id="KW-1185">Reference proteome</keyword>
<evidence type="ECO:0000313" key="2">
    <source>
        <dbReference type="Proteomes" id="UP001330016"/>
    </source>
</evidence>
<organism evidence="1 2">
    <name type="scientific">Schleiferilactobacillus harbinensis</name>
    <dbReference type="NCBI Taxonomy" id="304207"/>
    <lineage>
        <taxon>Bacteria</taxon>
        <taxon>Bacillati</taxon>
        <taxon>Bacillota</taxon>
        <taxon>Bacilli</taxon>
        <taxon>Lactobacillales</taxon>
        <taxon>Lactobacillaceae</taxon>
        <taxon>Schleiferilactobacillus</taxon>
    </lineage>
</organism>
<dbReference type="EMBL" id="JAQSGK010000012">
    <property type="protein sequence ID" value="MEE6715346.1"/>
    <property type="molecule type" value="Genomic_DNA"/>
</dbReference>
<dbReference type="RefSeq" id="WP_190973418.1">
    <property type="nucleotide sequence ID" value="NZ_CAUFDJ010000013.1"/>
</dbReference>
<evidence type="ECO:0000313" key="1">
    <source>
        <dbReference type="EMBL" id="MEE6715346.1"/>
    </source>
</evidence>